<dbReference type="GO" id="GO:0005829">
    <property type="term" value="C:cytosol"/>
    <property type="evidence" value="ECO:0007669"/>
    <property type="project" value="TreeGrafter"/>
</dbReference>
<keyword evidence="4 9" id="KW-0067">ATP-binding</keyword>
<keyword evidence="5" id="KW-0413">Isomerase</keyword>
<dbReference type="GO" id="GO:0005524">
    <property type="term" value="F:ATP binding"/>
    <property type="evidence" value="ECO:0007669"/>
    <property type="project" value="UniProtKB-UniRule"/>
</dbReference>
<feature type="binding site" evidence="9">
    <location>
        <begin position="192"/>
        <end position="199"/>
    </location>
    <ligand>
        <name>ATP</name>
        <dbReference type="ChEBI" id="CHEBI:30616"/>
    </ligand>
</feature>
<protein>
    <recommendedName>
        <fullName evidence="7">DNA 3'-5' helicase</fullName>
        <ecNumber evidence="7">5.6.2.4</ecNumber>
    </recommendedName>
</protein>
<gene>
    <name evidence="11" type="ORF">CO178_00755</name>
</gene>
<evidence type="ECO:0000256" key="4">
    <source>
        <dbReference type="ARBA" id="ARBA00022840"/>
    </source>
</evidence>
<evidence type="ECO:0000256" key="2">
    <source>
        <dbReference type="ARBA" id="ARBA00022801"/>
    </source>
</evidence>
<dbReference type="Gene3D" id="3.40.50.300">
    <property type="entry name" value="P-loop containing nucleotide triphosphate hydrolases"/>
    <property type="match status" value="2"/>
</dbReference>
<keyword evidence="3 9" id="KW-0347">Helicase</keyword>
<evidence type="ECO:0000256" key="8">
    <source>
        <dbReference type="ARBA" id="ARBA00048988"/>
    </source>
</evidence>
<evidence type="ECO:0000256" key="6">
    <source>
        <dbReference type="ARBA" id="ARBA00034617"/>
    </source>
</evidence>
<keyword evidence="2 9" id="KW-0378">Hydrolase</keyword>
<dbReference type="PANTHER" id="PTHR11070">
    <property type="entry name" value="UVRD / RECB / PCRA DNA HELICASE FAMILY MEMBER"/>
    <property type="match status" value="1"/>
</dbReference>
<dbReference type="Pfam" id="PF00580">
    <property type="entry name" value="UvrD-helicase"/>
    <property type="match status" value="1"/>
</dbReference>
<sequence length="640" mass="73854">EQLKEASETARQDDAVDIIKLANKTMKTRDYSFKKHFLKNLEGQIKSPYFARIDFTMKDFKNEITMYIGKHSYLPKTSKLKITDWRSPIASLFYNYQEPTKNAQYEFDIPQKHRPWIIDHRIIKGDLNLRRTIEIVEGEISGIYDNNLRVDLLSDAIKNKTGGILEDIIKTIQSGQNEIIRENPFNVTIVQGTAGSGKTTIAIHRISYLFYAHKKEINENNTLLLSSSKVLVNYVAKTLPELEIYSLDRNTLAGFMIEAILANSLEFAKIAHTSKYNNNINPSDVNSIIDKIASFANRLKEQTHKEFQSKSYYETLSINKYFNRMQNKPIYYQLKSIKENFEEEIAELKDGNEKGNIIIDNKINELKLAIKDINTIIKKFSVIKAYDDFRGFTKFDKNSIDIDELCIIYLITDAVYGLDGKKYKHIVVDEGQDLNLLNYKVIESLSDNGGFTILGDLNQATNAKNAHSIKKWDELSEIFAKSKISHHEIKTSYRNTKQITKFASSILQKFPEHIHLPEPFRREGENPEIKTFTDRNNIIYEIVNKISQINSDNAPKSIAIIETDFDQFDTTAHLLKSYNVNYIKVDELFEDFTQSGIYLVPEHLVKGLEFDTAFIIDPNEKLFPFNPNSAKRLFVCCTRP</sequence>
<comment type="catalytic activity">
    <reaction evidence="8">
        <text>ATP + H2O = ADP + phosphate + H(+)</text>
        <dbReference type="Rhea" id="RHEA:13065"/>
        <dbReference type="ChEBI" id="CHEBI:15377"/>
        <dbReference type="ChEBI" id="CHEBI:15378"/>
        <dbReference type="ChEBI" id="CHEBI:30616"/>
        <dbReference type="ChEBI" id="CHEBI:43474"/>
        <dbReference type="ChEBI" id="CHEBI:456216"/>
        <dbReference type="EC" id="5.6.2.4"/>
    </reaction>
</comment>
<dbReference type="Proteomes" id="UP000230683">
    <property type="component" value="Unassembled WGS sequence"/>
</dbReference>
<dbReference type="GO" id="GO:0003677">
    <property type="term" value="F:DNA binding"/>
    <property type="evidence" value="ECO:0007669"/>
    <property type="project" value="InterPro"/>
</dbReference>
<feature type="non-terminal residue" evidence="11">
    <location>
        <position position="640"/>
    </location>
</feature>
<evidence type="ECO:0000256" key="3">
    <source>
        <dbReference type="ARBA" id="ARBA00022806"/>
    </source>
</evidence>
<accession>A0A2M7X4V0</accession>
<name>A0A2M7X4V0_UNCKA</name>
<dbReference type="SUPFAM" id="SSF52540">
    <property type="entry name" value="P-loop containing nucleoside triphosphate hydrolases"/>
    <property type="match status" value="1"/>
</dbReference>
<dbReference type="InterPro" id="IPR000212">
    <property type="entry name" value="DNA_helicase_UvrD/REP"/>
</dbReference>
<comment type="caution">
    <text evidence="11">The sequence shown here is derived from an EMBL/GenBank/DDBJ whole genome shotgun (WGS) entry which is preliminary data.</text>
</comment>
<evidence type="ECO:0000256" key="7">
    <source>
        <dbReference type="ARBA" id="ARBA00034808"/>
    </source>
</evidence>
<evidence type="ECO:0000256" key="9">
    <source>
        <dbReference type="PROSITE-ProRule" id="PRU00560"/>
    </source>
</evidence>
<dbReference type="PROSITE" id="PS51198">
    <property type="entry name" value="UVRD_HELICASE_ATP_BIND"/>
    <property type="match status" value="1"/>
</dbReference>
<dbReference type="EC" id="5.6.2.4" evidence="7"/>
<dbReference type="InterPro" id="IPR014016">
    <property type="entry name" value="UvrD-like_ATP-bd"/>
</dbReference>
<evidence type="ECO:0000313" key="11">
    <source>
        <dbReference type="EMBL" id="PJA41188.1"/>
    </source>
</evidence>
<evidence type="ECO:0000256" key="1">
    <source>
        <dbReference type="ARBA" id="ARBA00022741"/>
    </source>
</evidence>
<evidence type="ECO:0000256" key="5">
    <source>
        <dbReference type="ARBA" id="ARBA00023235"/>
    </source>
</evidence>
<feature type="domain" description="UvrD-like helicase ATP-binding" evidence="10">
    <location>
        <begin position="171"/>
        <end position="496"/>
    </location>
</feature>
<dbReference type="PANTHER" id="PTHR11070:SF17">
    <property type="entry name" value="DNA HELICASE IV"/>
    <property type="match status" value="1"/>
</dbReference>
<dbReference type="GO" id="GO:0000725">
    <property type="term" value="P:recombinational repair"/>
    <property type="evidence" value="ECO:0007669"/>
    <property type="project" value="TreeGrafter"/>
</dbReference>
<feature type="non-terminal residue" evidence="11">
    <location>
        <position position="1"/>
    </location>
</feature>
<dbReference type="EMBL" id="PFWY01000035">
    <property type="protein sequence ID" value="PJA41188.1"/>
    <property type="molecule type" value="Genomic_DNA"/>
</dbReference>
<dbReference type="InterPro" id="IPR027417">
    <property type="entry name" value="P-loop_NTPase"/>
</dbReference>
<proteinExistence type="predicted"/>
<reference evidence="12" key="1">
    <citation type="submission" date="2017-09" db="EMBL/GenBank/DDBJ databases">
        <title>Depth-based differentiation of microbial function through sediment-hosted aquifers and enrichment of novel symbionts in the deep terrestrial subsurface.</title>
        <authorList>
            <person name="Probst A.J."/>
            <person name="Ladd B."/>
            <person name="Jarett J.K."/>
            <person name="Geller-Mcgrath D.E."/>
            <person name="Sieber C.M.K."/>
            <person name="Emerson J.B."/>
            <person name="Anantharaman K."/>
            <person name="Thomas B.C."/>
            <person name="Malmstrom R."/>
            <person name="Stieglmeier M."/>
            <person name="Klingl A."/>
            <person name="Woyke T."/>
            <person name="Ryan C.M."/>
            <person name="Banfield J.F."/>
        </authorList>
    </citation>
    <scope>NUCLEOTIDE SEQUENCE [LARGE SCALE GENOMIC DNA]</scope>
</reference>
<organism evidence="11 12">
    <name type="scientific">candidate division WWE3 bacterium CG_4_9_14_3_um_filter_34_6</name>
    <dbReference type="NCBI Taxonomy" id="1975079"/>
    <lineage>
        <taxon>Bacteria</taxon>
        <taxon>Katanobacteria</taxon>
    </lineage>
</organism>
<dbReference type="AlphaFoldDB" id="A0A2M7X4V0"/>
<dbReference type="InterPro" id="IPR014017">
    <property type="entry name" value="DNA_helicase_UvrD-like_C"/>
</dbReference>
<dbReference type="GO" id="GO:0016787">
    <property type="term" value="F:hydrolase activity"/>
    <property type="evidence" value="ECO:0007669"/>
    <property type="project" value="UniProtKB-UniRule"/>
</dbReference>
<comment type="catalytic activity">
    <reaction evidence="6">
        <text>Couples ATP hydrolysis with the unwinding of duplex DNA by translocating in the 3'-5' direction.</text>
        <dbReference type="EC" id="5.6.2.4"/>
    </reaction>
</comment>
<dbReference type="Pfam" id="PF13361">
    <property type="entry name" value="UvrD_C"/>
    <property type="match status" value="1"/>
</dbReference>
<keyword evidence="1 9" id="KW-0547">Nucleotide-binding</keyword>
<evidence type="ECO:0000259" key="10">
    <source>
        <dbReference type="PROSITE" id="PS51198"/>
    </source>
</evidence>
<dbReference type="GO" id="GO:0043138">
    <property type="term" value="F:3'-5' DNA helicase activity"/>
    <property type="evidence" value="ECO:0007669"/>
    <property type="project" value="TreeGrafter"/>
</dbReference>
<evidence type="ECO:0000313" key="12">
    <source>
        <dbReference type="Proteomes" id="UP000230683"/>
    </source>
</evidence>